<evidence type="ECO:0000313" key="3">
    <source>
        <dbReference type="Proteomes" id="UP000199022"/>
    </source>
</evidence>
<gene>
    <name evidence="2" type="ORF">SAMN05661030_3287</name>
</gene>
<dbReference type="GO" id="GO:0004725">
    <property type="term" value="F:protein tyrosine phosphatase activity"/>
    <property type="evidence" value="ECO:0007669"/>
    <property type="project" value="InterPro"/>
</dbReference>
<reference evidence="3" key="1">
    <citation type="submission" date="2016-10" db="EMBL/GenBank/DDBJ databases">
        <authorList>
            <person name="Varghese N."/>
            <person name="Submissions S."/>
        </authorList>
    </citation>
    <scope>NUCLEOTIDE SEQUENCE [LARGE SCALE GENOMIC DNA]</scope>
    <source>
        <strain evidence="3">DSM 45962</strain>
    </source>
</reference>
<evidence type="ECO:0000259" key="1">
    <source>
        <dbReference type="Pfam" id="PF00102"/>
    </source>
</evidence>
<evidence type="ECO:0000313" key="2">
    <source>
        <dbReference type="EMBL" id="SFD42289.1"/>
    </source>
</evidence>
<dbReference type="Proteomes" id="UP000199022">
    <property type="component" value="Unassembled WGS sequence"/>
</dbReference>
<dbReference type="Gene3D" id="3.90.190.10">
    <property type="entry name" value="Protein tyrosine phosphatase superfamily"/>
    <property type="match status" value="1"/>
</dbReference>
<dbReference type="EMBL" id="FOMD01000004">
    <property type="protein sequence ID" value="SFD42289.1"/>
    <property type="molecule type" value="Genomic_DNA"/>
</dbReference>
<dbReference type="AlphaFoldDB" id="A0A1I1S6Z8"/>
<accession>A0A1I1S6Z8</accession>
<dbReference type="Pfam" id="PF00102">
    <property type="entry name" value="Y_phosphatase"/>
    <property type="match status" value="1"/>
</dbReference>
<protein>
    <submittedName>
        <fullName evidence="2">Protein-tyrosine phosphatase</fullName>
    </submittedName>
</protein>
<dbReference type="InterPro" id="IPR029021">
    <property type="entry name" value="Prot-tyrosine_phosphatase-like"/>
</dbReference>
<organism evidence="2 3">
    <name type="scientific">Klenkia taihuensis</name>
    <dbReference type="NCBI Taxonomy" id="1225127"/>
    <lineage>
        <taxon>Bacteria</taxon>
        <taxon>Bacillati</taxon>
        <taxon>Actinomycetota</taxon>
        <taxon>Actinomycetes</taxon>
        <taxon>Geodermatophilales</taxon>
        <taxon>Geodermatophilaceae</taxon>
        <taxon>Klenkia</taxon>
    </lineage>
</organism>
<dbReference type="OrthoDB" id="2629679at2"/>
<feature type="domain" description="Tyrosine-protein phosphatase" evidence="1">
    <location>
        <begin position="46"/>
        <end position="133"/>
    </location>
</feature>
<name>A0A1I1S6Z8_9ACTN</name>
<sequence length="137" mass="15085">MTWPVGAPGVVELPSGRRVRGRGLRQDLPAPDHGLVLLGRDRPVPWPHRWVAWPDFRLPRSPDDLRAALGELLDRAGSERVELACAGGTGRTGTALACLAVLDGVPPGHAVAWVRAHYRPRAVETPAQRRFVTRWTR</sequence>
<dbReference type="STRING" id="1225127.SAMN05661030_3287"/>
<proteinExistence type="predicted"/>
<dbReference type="SUPFAM" id="SSF52799">
    <property type="entry name" value="(Phosphotyrosine protein) phosphatases II"/>
    <property type="match status" value="1"/>
</dbReference>
<dbReference type="InterPro" id="IPR000242">
    <property type="entry name" value="PTP_cat"/>
</dbReference>
<dbReference type="RefSeq" id="WP_091561703.1">
    <property type="nucleotide sequence ID" value="NZ_BNAC01000005.1"/>
</dbReference>
<keyword evidence="3" id="KW-1185">Reference proteome</keyword>